<dbReference type="InterPro" id="IPR025263">
    <property type="entry name" value="YhdP_central"/>
</dbReference>
<feature type="domain" description="YhdP central" evidence="1">
    <location>
        <begin position="5"/>
        <end position="1281"/>
    </location>
</feature>
<sequence>MVLKKLVRSSQRIGVLSLVLILVLTAAGLLLAQRSVDQIDRLRPQIAQLFTDALGAPVALGALSADWYGPIPRLQIARLQLFNSHGSAPLQLFSLRLELNLWQSLWHRSLVWRELSVESATVALREGGDGRWSLAGLPAREGSFNPRALLAPLAYSRFVQLSSLELQLQPNRGRPWVVEGTQLRVENEQQFHRLQATLGTAGQPLAPIQLVAEGSGDPLDREAFVGSGYLQLQKLQVAQPLAAIGMSLFPELFVDLQGLAELSVPLDGDLWFDLSQGGVLEFHGQLSAAQIPLDWLRDLDPLTNFRAALGGWYTPGQDWGVRLQPVAVSWAERSVEPFNMGLTVSLLERDQFALAFNQLQADLLVELLSDSGLLLPKWRALIDQLNPRGELGAVRVGRTDQGAFVSAQLRDFSVDSWGGMPAIRGLDAELELQGERAVLALQDADGLSLLLQPSYEQFIRADSANGLISAAWSARSGEVAVAGQQLRAAALGGSAVVDFYSHRADATSRADSSFELRVTAEQLRGEQWSDYLPATLPETLLAWLPAALQAPVIDQFELLVRRDHDSDERLSRSSQLAVGLAGGRLAFAPGWPAVDNLSGQLWLSDGELSGSFDRLSSAGLALQEASVSLPRGGRELTVAARAAAPLQSYMAYLEQTPLATPLAVLLDWQYSGRGEAAINLQIPLQREPGSGVEQAVDYRVEAKIIDGQVDLQRPALRIEQLNGDLTISRDRGVVATALDGRLADSDLSLSLYRDIGGQRLRFDGALNTALLSALAPLQWPQLVDGSAALSGMLTLPPASSELPVRLTLHSDQVGLTYRLPAPLAKLAATPRPLSADITFDREGQQLSIASAPLKAQLELRAGLVRRGVLNVGSERPLPEPGKFLLAAAQPTLEWRPWRDWWQQLPATVFGALSSAAPGASDPAPLQLSFDLAVARIDQPYLNAEQFTASGQWTAGAVEFSFASSHYSGVGAWPYRGDAEQPITLALAELKIPANSAAAQSDSPPALNFATLPAINFSVQSLHYGQRALGELAFELRAEPELLRFEQLRGEILGVRLGGEHDAVEGGNQLRWHYGGDTPHTALRGGFASGDIAELFRLVGSEPIADSSKSYLQAELSWPGHPWQIDSQQLQGQLSVNLTRGQFYNRSGGGDTALRAISLFNFANWLRRLQFDFSDVFGDNLAYNQLSGSLQFDRGAVSLSPPLTAQLPSGTMALSAQLDLVERTVQGQLLATLPVATNLPWIVALVGGLPAAAGVYVTSKIMSKQLDRLSSISYTLNGPWDDIELAVDRVFPRELAP</sequence>
<dbReference type="OrthoDB" id="9762238at2"/>
<evidence type="ECO:0000259" key="1">
    <source>
        <dbReference type="Pfam" id="PF13116"/>
    </source>
</evidence>
<reference evidence="2 3" key="1">
    <citation type="submission" date="2019-03" db="EMBL/GenBank/DDBJ databases">
        <title>Draft genome of Gammaproteobacteria bacterium LSUCC0057, a member of the SAR92 clade.</title>
        <authorList>
            <person name="Lanclos V.C."/>
            <person name="Doiron C."/>
            <person name="Henson M.W."/>
            <person name="Thrash J.C."/>
        </authorList>
    </citation>
    <scope>NUCLEOTIDE SEQUENCE [LARGE SCALE GENOMIC DNA]</scope>
    <source>
        <strain evidence="2 3">LSUCC0057</strain>
    </source>
</reference>
<keyword evidence="3" id="KW-1185">Reference proteome</keyword>
<proteinExistence type="predicted"/>
<accession>A0A4Y8UHB0</accession>
<evidence type="ECO:0000313" key="2">
    <source>
        <dbReference type="EMBL" id="TFH67194.1"/>
    </source>
</evidence>
<name>A0A4Y8UHB0_9GAMM</name>
<dbReference type="PANTHER" id="PTHR38690">
    <property type="entry name" value="PROTEASE-RELATED"/>
    <property type="match status" value="1"/>
</dbReference>
<evidence type="ECO:0000313" key="3">
    <source>
        <dbReference type="Proteomes" id="UP000298133"/>
    </source>
</evidence>
<dbReference type="InterPro" id="IPR011836">
    <property type="entry name" value="YhdP"/>
</dbReference>
<organism evidence="2 3">
    <name type="scientific">Gammaproteobacteria bacterium LSUCC0057</name>
    <dbReference type="NCBI Taxonomy" id="2559237"/>
    <lineage>
        <taxon>Bacteria</taxon>
        <taxon>Pseudomonadati</taxon>
        <taxon>Pseudomonadota</taxon>
        <taxon>Gammaproteobacteria</taxon>
        <taxon>Cellvibrionales</taxon>
        <taxon>Porticoccaceae</taxon>
        <taxon>SAR92 clade</taxon>
    </lineage>
</organism>
<dbReference type="EMBL" id="SPIA01000004">
    <property type="protein sequence ID" value="TFH67194.1"/>
    <property type="molecule type" value="Genomic_DNA"/>
</dbReference>
<gene>
    <name evidence="2" type="ORF">E3W66_09215</name>
</gene>
<dbReference type="PANTHER" id="PTHR38690:SF1">
    <property type="entry name" value="PROTEASE"/>
    <property type="match status" value="1"/>
</dbReference>
<dbReference type="Proteomes" id="UP000298133">
    <property type="component" value="Unassembled WGS sequence"/>
</dbReference>
<dbReference type="Pfam" id="PF13116">
    <property type="entry name" value="YhdP"/>
    <property type="match status" value="1"/>
</dbReference>
<protein>
    <recommendedName>
        <fullName evidence="1">YhdP central domain-containing protein</fullName>
    </recommendedName>
</protein>
<comment type="caution">
    <text evidence="2">The sequence shown here is derived from an EMBL/GenBank/DDBJ whole genome shotgun (WGS) entry which is preliminary data.</text>
</comment>